<protein>
    <submittedName>
        <fullName evidence="1">Uncharacterized protein</fullName>
    </submittedName>
</protein>
<dbReference type="AlphaFoldDB" id="G5A4T8"/>
<accession>G5A4T8</accession>
<feature type="non-terminal residue" evidence="1">
    <location>
        <position position="141"/>
    </location>
</feature>
<gene>
    <name evidence="1" type="ORF">PHYSODRAFT_414026</name>
</gene>
<reference evidence="1 2" key="1">
    <citation type="journal article" date="2006" name="Science">
        <title>Phytophthora genome sequences uncover evolutionary origins and mechanisms of pathogenesis.</title>
        <authorList>
            <person name="Tyler B.M."/>
            <person name="Tripathy S."/>
            <person name="Zhang X."/>
            <person name="Dehal P."/>
            <person name="Jiang R.H."/>
            <person name="Aerts A."/>
            <person name="Arredondo F.D."/>
            <person name="Baxter L."/>
            <person name="Bensasson D."/>
            <person name="Beynon J.L."/>
            <person name="Chapman J."/>
            <person name="Damasceno C.M."/>
            <person name="Dorrance A.E."/>
            <person name="Dou D."/>
            <person name="Dickerman A.W."/>
            <person name="Dubchak I.L."/>
            <person name="Garbelotto M."/>
            <person name="Gijzen M."/>
            <person name="Gordon S.G."/>
            <person name="Govers F."/>
            <person name="Grunwald N.J."/>
            <person name="Huang W."/>
            <person name="Ivors K.L."/>
            <person name="Jones R.W."/>
            <person name="Kamoun S."/>
            <person name="Krampis K."/>
            <person name="Lamour K.H."/>
            <person name="Lee M.K."/>
            <person name="McDonald W.H."/>
            <person name="Medina M."/>
            <person name="Meijer H.J."/>
            <person name="Nordberg E.K."/>
            <person name="Maclean D.J."/>
            <person name="Ospina-Giraldo M.D."/>
            <person name="Morris P.F."/>
            <person name="Phuntumart V."/>
            <person name="Putnam N.H."/>
            <person name="Rash S."/>
            <person name="Rose J.K."/>
            <person name="Sakihama Y."/>
            <person name="Salamov A.A."/>
            <person name="Savidor A."/>
            <person name="Scheuring C.F."/>
            <person name="Smith B.M."/>
            <person name="Sobral B.W."/>
            <person name="Terry A."/>
            <person name="Torto-Alalibo T.A."/>
            <person name="Win J."/>
            <person name="Xu Z."/>
            <person name="Zhang H."/>
            <person name="Grigoriev I.V."/>
            <person name="Rokhsar D.S."/>
            <person name="Boore J.L."/>
        </authorList>
    </citation>
    <scope>NUCLEOTIDE SEQUENCE [LARGE SCALE GENOMIC DNA]</scope>
    <source>
        <strain evidence="1 2">P6497</strain>
    </source>
</reference>
<dbReference type="InParanoid" id="G5A4T8"/>
<dbReference type="GeneID" id="20651806"/>
<name>G5A4T8_PHYSP</name>
<dbReference type="EMBL" id="JH159159">
    <property type="protein sequence ID" value="EGZ09688.1"/>
    <property type="molecule type" value="Genomic_DNA"/>
</dbReference>
<evidence type="ECO:0000313" key="2">
    <source>
        <dbReference type="Proteomes" id="UP000002640"/>
    </source>
</evidence>
<organism evidence="1 2">
    <name type="scientific">Phytophthora sojae (strain P6497)</name>
    <name type="common">Soybean stem and root rot agent</name>
    <name type="synonym">Phytophthora megasperma f. sp. glycines</name>
    <dbReference type="NCBI Taxonomy" id="1094619"/>
    <lineage>
        <taxon>Eukaryota</taxon>
        <taxon>Sar</taxon>
        <taxon>Stramenopiles</taxon>
        <taxon>Oomycota</taxon>
        <taxon>Peronosporomycetes</taxon>
        <taxon>Peronosporales</taxon>
        <taxon>Peronosporaceae</taxon>
        <taxon>Phytophthora</taxon>
    </lineage>
</organism>
<dbReference type="KEGG" id="psoj:PHYSODRAFT_414026"/>
<proteinExistence type="predicted"/>
<keyword evidence="2" id="KW-1185">Reference proteome</keyword>
<dbReference type="RefSeq" id="XP_009534549.1">
    <property type="nucleotide sequence ID" value="XM_009536254.1"/>
</dbReference>
<evidence type="ECO:0000313" key="1">
    <source>
        <dbReference type="EMBL" id="EGZ09688.1"/>
    </source>
</evidence>
<dbReference type="Proteomes" id="UP000002640">
    <property type="component" value="Unassembled WGS sequence"/>
</dbReference>
<feature type="non-terminal residue" evidence="1">
    <location>
        <position position="1"/>
    </location>
</feature>
<sequence>FWGTFGWSDNPWLTAPSGFLLSGRRFSRIRDGTLDQLEPRKEAEGRFSFSVAQESNEGRRHRHRTMCKWAIIVILLSPRDWLEGRLDPPFKLRHPPQWLRNVSWRLGPTGHLSGAATSQGTASWQLNCRQLPNGINWEIEV</sequence>